<evidence type="ECO:0000256" key="1">
    <source>
        <dbReference type="ARBA" id="ARBA00001946"/>
    </source>
</evidence>
<gene>
    <name evidence="10" type="ORF">CK797_07920</name>
</gene>
<dbReference type="AlphaFoldDB" id="A0A2J6NL30"/>
<reference evidence="10 11" key="1">
    <citation type="submission" date="2017-09" db="EMBL/GenBank/DDBJ databases">
        <title>Bacterial strain isolated from the female urinary microbiota.</title>
        <authorList>
            <person name="Thomas-White K."/>
            <person name="Kumar N."/>
            <person name="Forster S."/>
            <person name="Putonti C."/>
            <person name="Lawley T."/>
            <person name="Wolfe A.J."/>
        </authorList>
    </citation>
    <scope>NUCLEOTIDE SEQUENCE [LARGE SCALE GENOMIC DNA]</scope>
    <source>
        <strain evidence="10 11">UMB0683</strain>
    </source>
</reference>
<organism evidence="10 11">
    <name type="scientific">Limosilactobacillus pontis</name>
    <dbReference type="NCBI Taxonomy" id="35787"/>
    <lineage>
        <taxon>Bacteria</taxon>
        <taxon>Bacillati</taxon>
        <taxon>Bacillota</taxon>
        <taxon>Bacilli</taxon>
        <taxon>Lactobacillales</taxon>
        <taxon>Lactobacillaceae</taxon>
        <taxon>Limosilactobacillus</taxon>
    </lineage>
</organism>
<feature type="domain" description="DAGKc" evidence="9">
    <location>
        <begin position="1"/>
        <end position="138"/>
    </location>
</feature>
<keyword evidence="7" id="KW-0443">Lipid metabolism</keyword>
<dbReference type="InterPro" id="IPR001206">
    <property type="entry name" value="Diacylglycerol_kinase_cat_dom"/>
</dbReference>
<dbReference type="Pfam" id="PF00781">
    <property type="entry name" value="DAGK_cat"/>
    <property type="match status" value="1"/>
</dbReference>
<evidence type="ECO:0000256" key="7">
    <source>
        <dbReference type="ARBA" id="ARBA00023209"/>
    </source>
</evidence>
<dbReference type="Proteomes" id="UP000239920">
    <property type="component" value="Unassembled WGS sequence"/>
</dbReference>
<dbReference type="EMBL" id="PNFV01000011">
    <property type="protein sequence ID" value="PMB82014.1"/>
    <property type="molecule type" value="Genomic_DNA"/>
</dbReference>
<dbReference type="GO" id="GO:0016301">
    <property type="term" value="F:kinase activity"/>
    <property type="evidence" value="ECO:0007669"/>
    <property type="project" value="UniProtKB-KW"/>
</dbReference>
<protein>
    <submittedName>
        <fullName evidence="10">Diacylglycerol kinase</fullName>
    </submittedName>
</protein>
<name>A0A2J6NL30_9LACO</name>
<dbReference type="InterPro" id="IPR050187">
    <property type="entry name" value="Lipid_Phosphate_FormReg"/>
</dbReference>
<evidence type="ECO:0000256" key="8">
    <source>
        <dbReference type="ARBA" id="ARBA00023264"/>
    </source>
</evidence>
<evidence type="ECO:0000256" key="4">
    <source>
        <dbReference type="ARBA" id="ARBA00022741"/>
    </source>
</evidence>
<dbReference type="NCBIfam" id="TIGR00147">
    <property type="entry name" value="YegS/Rv2252/BmrU family lipid kinase"/>
    <property type="match status" value="1"/>
</dbReference>
<dbReference type="OrthoDB" id="9786026at2"/>
<dbReference type="PANTHER" id="PTHR12358:SF54">
    <property type="entry name" value="SPHINGOSINE KINASE RELATED PROTEIN"/>
    <property type="match status" value="1"/>
</dbReference>
<keyword evidence="8" id="KW-1208">Phospholipid metabolism</keyword>
<evidence type="ECO:0000313" key="10">
    <source>
        <dbReference type="EMBL" id="PMB82014.1"/>
    </source>
</evidence>
<accession>A0A2J6NL30</accession>
<keyword evidence="3" id="KW-0808">Transferase</keyword>
<dbReference type="GO" id="GO:0005524">
    <property type="term" value="F:ATP binding"/>
    <property type="evidence" value="ECO:0007669"/>
    <property type="project" value="UniProtKB-KW"/>
</dbReference>
<dbReference type="GO" id="GO:0008654">
    <property type="term" value="P:phospholipid biosynthetic process"/>
    <property type="evidence" value="ECO:0007669"/>
    <property type="project" value="UniProtKB-KW"/>
</dbReference>
<dbReference type="InterPro" id="IPR045540">
    <property type="entry name" value="YegS/DAGK_C"/>
</dbReference>
<evidence type="ECO:0000259" key="9">
    <source>
        <dbReference type="PROSITE" id="PS50146"/>
    </source>
</evidence>
<dbReference type="InterPro" id="IPR016064">
    <property type="entry name" value="NAD/diacylglycerol_kinase_sf"/>
</dbReference>
<dbReference type="InterPro" id="IPR005218">
    <property type="entry name" value="Diacylglycerol/lipid_kinase"/>
</dbReference>
<proteinExistence type="inferred from homology"/>
<dbReference type="RefSeq" id="WP_104689222.1">
    <property type="nucleotide sequence ID" value="NZ_JBKTHY010000010.1"/>
</dbReference>
<dbReference type="SUPFAM" id="SSF111331">
    <property type="entry name" value="NAD kinase/diacylglycerol kinase-like"/>
    <property type="match status" value="1"/>
</dbReference>
<comment type="caution">
    <text evidence="10">The sequence shown here is derived from an EMBL/GenBank/DDBJ whole genome shotgun (WGS) entry which is preliminary data.</text>
</comment>
<keyword evidence="7" id="KW-0594">Phospholipid biosynthesis</keyword>
<dbReference type="PANTHER" id="PTHR12358">
    <property type="entry name" value="SPHINGOSINE KINASE"/>
    <property type="match status" value="1"/>
</dbReference>
<keyword evidence="5 10" id="KW-0418">Kinase</keyword>
<dbReference type="PROSITE" id="PS50146">
    <property type="entry name" value="DAGK"/>
    <property type="match status" value="1"/>
</dbReference>
<comment type="cofactor">
    <cofactor evidence="1">
        <name>Mg(2+)</name>
        <dbReference type="ChEBI" id="CHEBI:18420"/>
    </cofactor>
</comment>
<evidence type="ECO:0000313" key="11">
    <source>
        <dbReference type="Proteomes" id="UP000239920"/>
    </source>
</evidence>
<dbReference type="InterPro" id="IPR017438">
    <property type="entry name" value="ATP-NAD_kinase_N"/>
</dbReference>
<keyword evidence="6" id="KW-0067">ATP-binding</keyword>
<keyword evidence="7" id="KW-0444">Lipid biosynthesis</keyword>
<evidence type="ECO:0000256" key="5">
    <source>
        <dbReference type="ARBA" id="ARBA00022777"/>
    </source>
</evidence>
<dbReference type="Pfam" id="PF19279">
    <property type="entry name" value="YegS_C"/>
    <property type="match status" value="1"/>
</dbReference>
<dbReference type="Gene3D" id="3.40.50.10330">
    <property type="entry name" value="Probable inorganic polyphosphate/atp-NAD kinase, domain 1"/>
    <property type="match status" value="1"/>
</dbReference>
<evidence type="ECO:0000256" key="3">
    <source>
        <dbReference type="ARBA" id="ARBA00022679"/>
    </source>
</evidence>
<comment type="similarity">
    <text evidence="2">Belongs to the diacylglycerol/lipid kinase family.</text>
</comment>
<sequence length="313" mass="35424">MHYSIIINPRAGNGDAKQVWQTIKSHLDGANICYDYQLTKENGDAEYFSRRVSQNRQVQTQTVIVIGGDGTLHDVLNGLIKAAPNSSAQVPLAYIPVGVNNDFAKGYGISLDPLKALQQILNAKQARRINIGHYHDAIKNQDQYFLNNLGIGFDAAIISRANGQSGRRRPLSRFGFFRHALGVLYNQQQSFTLMVQRQGSREFFKKAYIVIIANHPYMSGHLQITPTAKLTESSLDLIVAERKNWLITFWQIWKFTHGKLADSRFATHYRGRDFHCTTTSLEFAQVDGEEVGNQFMDLLISTSSYPFYQQSQD</sequence>
<evidence type="ECO:0000256" key="6">
    <source>
        <dbReference type="ARBA" id="ARBA00022840"/>
    </source>
</evidence>
<keyword evidence="4" id="KW-0547">Nucleotide-binding</keyword>
<evidence type="ECO:0000256" key="2">
    <source>
        <dbReference type="ARBA" id="ARBA00005983"/>
    </source>
</evidence>
<dbReference type="Gene3D" id="2.60.200.40">
    <property type="match status" value="1"/>
</dbReference>
<dbReference type="SMART" id="SM00046">
    <property type="entry name" value="DAGKc"/>
    <property type="match status" value="1"/>
</dbReference>